<accession>A0ABQ6DYQ3</accession>
<evidence type="ECO:0000313" key="1">
    <source>
        <dbReference type="EMBL" id="GLS90113.1"/>
    </source>
</evidence>
<reference evidence="2" key="1">
    <citation type="journal article" date="2019" name="Int. J. Syst. Evol. Microbiol.">
        <title>The Global Catalogue of Microorganisms (GCM) 10K type strain sequencing project: providing services to taxonomists for standard genome sequencing and annotation.</title>
        <authorList>
            <consortium name="The Broad Institute Genomics Platform"/>
            <consortium name="The Broad Institute Genome Sequencing Center for Infectious Disease"/>
            <person name="Wu L."/>
            <person name="Ma J."/>
        </authorList>
    </citation>
    <scope>NUCLEOTIDE SEQUENCE [LARGE SCALE GENOMIC DNA]</scope>
    <source>
        <strain evidence="2">NBRC 103166</strain>
    </source>
</reference>
<protein>
    <submittedName>
        <fullName evidence="1">Uncharacterized protein</fullName>
    </submittedName>
</protein>
<dbReference type="Proteomes" id="UP001157353">
    <property type="component" value="Unassembled WGS sequence"/>
</dbReference>
<gene>
    <name evidence="1" type="ORF">GCM10007916_11800</name>
</gene>
<proteinExistence type="predicted"/>
<sequence>MKGGCVTLFISYYIEINILTSQIEVISIIVCGFVFLYDFCLLKEGLSAGFELRQKWMVIEFDRRIVDIS</sequence>
<dbReference type="EMBL" id="BSPQ01000002">
    <property type="protein sequence ID" value="GLS90113.1"/>
    <property type="molecule type" value="Genomic_DNA"/>
</dbReference>
<comment type="caution">
    <text evidence="1">The sequence shown here is derived from an EMBL/GenBank/DDBJ whole genome shotgun (WGS) entry which is preliminary data.</text>
</comment>
<organism evidence="1 2">
    <name type="scientific">Psychromonas marina</name>
    <dbReference type="NCBI Taxonomy" id="88364"/>
    <lineage>
        <taxon>Bacteria</taxon>
        <taxon>Pseudomonadati</taxon>
        <taxon>Pseudomonadota</taxon>
        <taxon>Gammaproteobacteria</taxon>
        <taxon>Alteromonadales</taxon>
        <taxon>Psychromonadaceae</taxon>
        <taxon>Psychromonas</taxon>
    </lineage>
</organism>
<keyword evidence="2" id="KW-1185">Reference proteome</keyword>
<name>A0ABQ6DYQ3_9GAMM</name>
<evidence type="ECO:0000313" key="2">
    <source>
        <dbReference type="Proteomes" id="UP001157353"/>
    </source>
</evidence>